<dbReference type="Proteomes" id="UP000076882">
    <property type="component" value="Unassembled WGS sequence"/>
</dbReference>
<dbReference type="KEGG" id="lpb:SH83_14110"/>
<gene>
    <name evidence="5" type="ORF">Lp19_0648</name>
</gene>
<evidence type="ECO:0000259" key="4">
    <source>
        <dbReference type="Pfam" id="PF11797"/>
    </source>
</evidence>
<proteinExistence type="predicted"/>
<feature type="signal peptide" evidence="2">
    <location>
        <begin position="1"/>
        <end position="29"/>
    </location>
</feature>
<reference evidence="5 6" key="1">
    <citation type="submission" date="2016-03" db="EMBL/GenBank/DDBJ databases">
        <title>Comparative genomics of 54 Lactobacillus plantarum strains reveals genomic uncoupling from niche constraints.</title>
        <authorList>
            <person name="Martino M.E."/>
        </authorList>
    </citation>
    <scope>NUCLEOTIDE SEQUENCE [LARGE SCALE GENOMIC DNA]</scope>
    <source>
        <strain evidence="5 6">19.1</strain>
    </source>
</reference>
<dbReference type="RefSeq" id="WP_044432326.1">
    <property type="nucleotide sequence ID" value="NZ_CP010528.1"/>
</dbReference>
<comment type="caution">
    <text evidence="5">The sequence shown here is derived from an EMBL/GenBank/DDBJ whole genome shotgun (WGS) entry which is preliminary data.</text>
</comment>
<evidence type="ECO:0000313" key="5">
    <source>
        <dbReference type="EMBL" id="KZU96672.1"/>
    </source>
</evidence>
<accession>A0A162ERT5</accession>
<feature type="chain" id="PRO_5007833761" evidence="2">
    <location>
        <begin position="30"/>
        <end position="344"/>
    </location>
</feature>
<feature type="domain" description="WxL Interacting Protein host binding" evidence="4">
    <location>
        <begin position="168"/>
        <end position="308"/>
    </location>
</feature>
<evidence type="ECO:0000256" key="2">
    <source>
        <dbReference type="SAM" id="SignalP"/>
    </source>
</evidence>
<keyword evidence="2" id="KW-0732">Signal</keyword>
<keyword evidence="1" id="KW-0472">Membrane</keyword>
<organism evidence="5 6">
    <name type="scientific">Lactiplantibacillus plantarum</name>
    <name type="common">Lactobacillus plantarum</name>
    <dbReference type="NCBI Taxonomy" id="1590"/>
    <lineage>
        <taxon>Bacteria</taxon>
        <taxon>Bacillati</taxon>
        <taxon>Bacillota</taxon>
        <taxon>Bacilli</taxon>
        <taxon>Lactobacillales</taxon>
        <taxon>Lactobacillaceae</taxon>
        <taxon>Lactiplantibacillus</taxon>
    </lineage>
</organism>
<sequence length="344" mass="38450">MNGWNKKLLLGMLTLIMTLLAGMTVIGHAADTANNAVTFDVQPMLNEKQQLSKDAYYWDFKIQPKRTYSLAMRVNNRSNHEIKVKNQFLQSYTNAKGVIDYGAANLNDDTSLKVKLADIITVPDEETTIPANKSRIVRAQLKTPTKLNKGIILGSWQVKIADQHLKTKGATLTSEYAYNVGIKLTSNRDPLPKLRLADVQLKKRSGIKTVIGNIQNYHASILGKGTVTAYVSKAGQTKKLAVADLKSSSMAPNSNFDLPLKWRTNRGIILPGTYTLYVKYRTTDEKFAKPHVWSLKQDFVVGATDAVNVTSPTTWGWLIGIVLLVLLLIALIIFWVIKRRQNKH</sequence>
<feature type="transmembrane region" description="Helical" evidence="1">
    <location>
        <begin position="315"/>
        <end position="337"/>
    </location>
</feature>
<feature type="domain" description="WxL Interacting Protein peptidoglycan binding" evidence="3">
    <location>
        <begin position="39"/>
        <end position="159"/>
    </location>
</feature>
<dbReference type="EMBL" id="LUXM01000018">
    <property type="protein sequence ID" value="KZU96672.1"/>
    <property type="molecule type" value="Genomic_DNA"/>
</dbReference>
<name>A0A162ERT5_LACPN</name>
<protein>
    <submittedName>
        <fullName evidence="5">Cell surface protein</fullName>
    </submittedName>
</protein>
<keyword evidence="1" id="KW-1133">Transmembrane helix</keyword>
<keyword evidence="1" id="KW-0812">Transmembrane</keyword>
<dbReference type="Pfam" id="PF06030">
    <property type="entry name" value="WxLIP_PGBD"/>
    <property type="match status" value="1"/>
</dbReference>
<dbReference type="Pfam" id="PF11797">
    <property type="entry name" value="WxLIP_HBD"/>
    <property type="match status" value="1"/>
</dbReference>
<evidence type="ECO:0000256" key="1">
    <source>
        <dbReference type="SAM" id="Phobius"/>
    </source>
</evidence>
<dbReference type="InterPro" id="IPR010317">
    <property type="entry name" value="WxLIP_PGBD"/>
</dbReference>
<dbReference type="AlphaFoldDB" id="A0A162ERT5"/>
<dbReference type="InterPro" id="IPR021759">
    <property type="entry name" value="WxLIP_HBD"/>
</dbReference>
<evidence type="ECO:0000259" key="3">
    <source>
        <dbReference type="Pfam" id="PF06030"/>
    </source>
</evidence>
<evidence type="ECO:0000313" key="6">
    <source>
        <dbReference type="Proteomes" id="UP000076882"/>
    </source>
</evidence>
<dbReference type="PATRIC" id="fig|1590.144.peg.2937"/>